<keyword evidence="2" id="KW-1185">Reference proteome</keyword>
<accession>A0ACB0LD54</accession>
<reference evidence="1" key="1">
    <citation type="submission" date="2023-10" db="EMBL/GenBank/DDBJ databases">
        <authorList>
            <person name="Rodriguez Cubillos JULIANA M."/>
            <person name="De Vega J."/>
        </authorList>
    </citation>
    <scope>NUCLEOTIDE SEQUENCE</scope>
</reference>
<comment type="caution">
    <text evidence="1">The sequence shown here is derived from an EMBL/GenBank/DDBJ whole genome shotgun (WGS) entry which is preliminary data.</text>
</comment>
<gene>
    <name evidence="1" type="ORF">MILVUS5_LOCUS31107</name>
</gene>
<proteinExistence type="predicted"/>
<organism evidence="1 2">
    <name type="scientific">Trifolium pratense</name>
    <name type="common">Red clover</name>
    <dbReference type="NCBI Taxonomy" id="57577"/>
    <lineage>
        <taxon>Eukaryota</taxon>
        <taxon>Viridiplantae</taxon>
        <taxon>Streptophyta</taxon>
        <taxon>Embryophyta</taxon>
        <taxon>Tracheophyta</taxon>
        <taxon>Spermatophyta</taxon>
        <taxon>Magnoliopsida</taxon>
        <taxon>eudicotyledons</taxon>
        <taxon>Gunneridae</taxon>
        <taxon>Pentapetalae</taxon>
        <taxon>rosids</taxon>
        <taxon>fabids</taxon>
        <taxon>Fabales</taxon>
        <taxon>Fabaceae</taxon>
        <taxon>Papilionoideae</taxon>
        <taxon>50 kb inversion clade</taxon>
        <taxon>NPAAA clade</taxon>
        <taxon>Hologalegina</taxon>
        <taxon>IRL clade</taxon>
        <taxon>Trifolieae</taxon>
        <taxon>Trifolium</taxon>
    </lineage>
</organism>
<name>A0ACB0LD54_TRIPR</name>
<evidence type="ECO:0000313" key="2">
    <source>
        <dbReference type="Proteomes" id="UP001177021"/>
    </source>
</evidence>
<sequence>MLEAKCLKKAVIPSTLINNPSPGTIQSTRLALHVTRNRHFCFLYIASGPHIYKFQIALGGTSVTKGKESLLIPLHTKIINPSLVKRCPHRSEIQSIVLADAESLGYLLLGSVDSYGHLIVSKLDVSGEDIDRLTYSALPPDNGIGEGSWSGLCFSPNQIAMAAVARSFCKTIDIFDQDMHIRRLRPLWDPTSITFLQNGVNGDQNSLLAITEGSQLTMWDLRMKENGGCVHRISGTPGDTLYSVCSSSTGNIAVGGVDRTVTIYDPRRWSSLSRWVHCSKFEITGLAFSTVDPDYIYIQGVDYEVLCGQWKECDKLFSFRGDSNWLGFSKCSNKDVLGGWCDSGSIFVADVV</sequence>
<protein>
    <submittedName>
        <fullName evidence="1">Uncharacterized protein</fullName>
    </submittedName>
</protein>
<dbReference type="Proteomes" id="UP001177021">
    <property type="component" value="Unassembled WGS sequence"/>
</dbReference>
<evidence type="ECO:0000313" key="1">
    <source>
        <dbReference type="EMBL" id="CAJ2666294.1"/>
    </source>
</evidence>
<dbReference type="EMBL" id="CASHSV030000513">
    <property type="protein sequence ID" value="CAJ2666294.1"/>
    <property type="molecule type" value="Genomic_DNA"/>
</dbReference>